<gene>
    <name evidence="2" type="ORF">V5799_011476</name>
</gene>
<organism evidence="2 3">
    <name type="scientific">Amblyomma americanum</name>
    <name type="common">Lone star tick</name>
    <dbReference type="NCBI Taxonomy" id="6943"/>
    <lineage>
        <taxon>Eukaryota</taxon>
        <taxon>Metazoa</taxon>
        <taxon>Ecdysozoa</taxon>
        <taxon>Arthropoda</taxon>
        <taxon>Chelicerata</taxon>
        <taxon>Arachnida</taxon>
        <taxon>Acari</taxon>
        <taxon>Parasitiformes</taxon>
        <taxon>Ixodida</taxon>
        <taxon>Ixodoidea</taxon>
        <taxon>Ixodidae</taxon>
        <taxon>Amblyomminae</taxon>
        <taxon>Amblyomma</taxon>
    </lineage>
</organism>
<protein>
    <submittedName>
        <fullName evidence="2">Uncharacterized protein</fullName>
    </submittedName>
</protein>
<feature type="compositionally biased region" description="Polar residues" evidence="1">
    <location>
        <begin position="12"/>
        <end position="27"/>
    </location>
</feature>
<keyword evidence="3" id="KW-1185">Reference proteome</keyword>
<sequence>MMHLLDRISPGSVVTQSTHGTPPVQDSTSERHPVSHCMESTPSGMDNHRGAHRGRRDAMLRRTGNTVQLGDAAMAEDDVASTSYSSTASSSSDSEPGGPQLRPGLQRLTLRETVRLGETRQDAPNAAH</sequence>
<dbReference type="EMBL" id="JARKHS020015974">
    <property type="protein sequence ID" value="KAK8773991.1"/>
    <property type="molecule type" value="Genomic_DNA"/>
</dbReference>
<feature type="compositionally biased region" description="Low complexity" evidence="1">
    <location>
        <begin position="80"/>
        <end position="94"/>
    </location>
</feature>
<comment type="caution">
    <text evidence="2">The sequence shown here is derived from an EMBL/GenBank/DDBJ whole genome shotgun (WGS) entry which is preliminary data.</text>
</comment>
<evidence type="ECO:0000313" key="3">
    <source>
        <dbReference type="Proteomes" id="UP001321473"/>
    </source>
</evidence>
<evidence type="ECO:0000313" key="2">
    <source>
        <dbReference type="EMBL" id="KAK8773991.1"/>
    </source>
</evidence>
<accession>A0AAQ4EH65</accession>
<reference evidence="2 3" key="1">
    <citation type="journal article" date="2023" name="Arcadia Sci">
        <title>De novo assembly of a long-read Amblyomma americanum tick genome.</title>
        <authorList>
            <person name="Chou S."/>
            <person name="Poskanzer K.E."/>
            <person name="Rollins M."/>
            <person name="Thuy-Boun P.S."/>
        </authorList>
    </citation>
    <scope>NUCLEOTIDE SEQUENCE [LARGE SCALE GENOMIC DNA]</scope>
    <source>
        <strain evidence="2">F_SG_1</strain>
        <tissue evidence="2">Salivary glands</tissue>
    </source>
</reference>
<evidence type="ECO:0000256" key="1">
    <source>
        <dbReference type="SAM" id="MobiDB-lite"/>
    </source>
</evidence>
<name>A0AAQ4EH65_AMBAM</name>
<proteinExistence type="predicted"/>
<dbReference type="Proteomes" id="UP001321473">
    <property type="component" value="Unassembled WGS sequence"/>
</dbReference>
<dbReference type="AlphaFoldDB" id="A0AAQ4EH65"/>
<feature type="region of interest" description="Disordered" evidence="1">
    <location>
        <begin position="1"/>
        <end position="107"/>
    </location>
</feature>